<dbReference type="OrthoDB" id="308449at2759"/>
<dbReference type="EMBL" id="ML996690">
    <property type="protein sequence ID" value="KAF2403185.1"/>
    <property type="molecule type" value="Genomic_DNA"/>
</dbReference>
<dbReference type="InterPro" id="IPR001680">
    <property type="entry name" value="WD40_rpt"/>
</dbReference>
<gene>
    <name evidence="3" type="ORF">EJ06DRAFT_490046</name>
</gene>
<dbReference type="Gene3D" id="2.130.10.10">
    <property type="entry name" value="YVTN repeat-like/Quinoprotein amine dehydrogenase"/>
    <property type="match status" value="2"/>
</dbReference>
<evidence type="ECO:0000256" key="2">
    <source>
        <dbReference type="SAM" id="MobiDB-lite"/>
    </source>
</evidence>
<evidence type="ECO:0000313" key="4">
    <source>
        <dbReference type="Proteomes" id="UP000799640"/>
    </source>
</evidence>
<dbReference type="SUPFAM" id="SSF50978">
    <property type="entry name" value="WD40 repeat-like"/>
    <property type="match status" value="1"/>
</dbReference>
<reference evidence="3" key="1">
    <citation type="journal article" date="2020" name="Stud. Mycol.">
        <title>101 Dothideomycetes genomes: a test case for predicting lifestyles and emergence of pathogens.</title>
        <authorList>
            <person name="Haridas S."/>
            <person name="Albert R."/>
            <person name="Binder M."/>
            <person name="Bloem J."/>
            <person name="Labutti K."/>
            <person name="Salamov A."/>
            <person name="Andreopoulos B."/>
            <person name="Baker S."/>
            <person name="Barry K."/>
            <person name="Bills G."/>
            <person name="Bluhm B."/>
            <person name="Cannon C."/>
            <person name="Castanera R."/>
            <person name="Culley D."/>
            <person name="Daum C."/>
            <person name="Ezra D."/>
            <person name="Gonzalez J."/>
            <person name="Henrissat B."/>
            <person name="Kuo A."/>
            <person name="Liang C."/>
            <person name="Lipzen A."/>
            <person name="Lutzoni F."/>
            <person name="Magnuson J."/>
            <person name="Mondo S."/>
            <person name="Nolan M."/>
            <person name="Ohm R."/>
            <person name="Pangilinan J."/>
            <person name="Park H.-J."/>
            <person name="Ramirez L."/>
            <person name="Alfaro M."/>
            <person name="Sun H."/>
            <person name="Tritt A."/>
            <person name="Yoshinaga Y."/>
            <person name="Zwiers L.-H."/>
            <person name="Turgeon B."/>
            <person name="Goodwin S."/>
            <person name="Spatafora J."/>
            <person name="Crous P."/>
            <person name="Grigoriev I."/>
        </authorList>
    </citation>
    <scope>NUCLEOTIDE SEQUENCE</scope>
    <source>
        <strain evidence="3">CBS 262.69</strain>
    </source>
</reference>
<keyword evidence="4" id="KW-1185">Reference proteome</keyword>
<dbReference type="PANTHER" id="PTHR44675">
    <property type="entry name" value="PAK1 INTERACTING PROTEIN 1"/>
    <property type="match status" value="1"/>
</dbReference>
<protein>
    <submittedName>
        <fullName evidence="3">WD40 repeat-like protein</fullName>
    </submittedName>
</protein>
<organism evidence="3 4">
    <name type="scientific">Trichodelitschia bisporula</name>
    <dbReference type="NCBI Taxonomy" id="703511"/>
    <lineage>
        <taxon>Eukaryota</taxon>
        <taxon>Fungi</taxon>
        <taxon>Dikarya</taxon>
        <taxon>Ascomycota</taxon>
        <taxon>Pezizomycotina</taxon>
        <taxon>Dothideomycetes</taxon>
        <taxon>Dothideomycetes incertae sedis</taxon>
        <taxon>Phaeotrichales</taxon>
        <taxon>Phaeotrichaceae</taxon>
        <taxon>Trichodelitschia</taxon>
    </lineage>
</organism>
<proteinExistence type="predicted"/>
<dbReference type="SMART" id="SM00320">
    <property type="entry name" value="WD40"/>
    <property type="match status" value="5"/>
</dbReference>
<keyword evidence="1" id="KW-0853">WD repeat</keyword>
<evidence type="ECO:0000256" key="1">
    <source>
        <dbReference type="PROSITE-ProRule" id="PRU00221"/>
    </source>
</evidence>
<dbReference type="AlphaFoldDB" id="A0A6G1I5C0"/>
<dbReference type="InterPro" id="IPR015943">
    <property type="entry name" value="WD40/YVTN_repeat-like_dom_sf"/>
</dbReference>
<dbReference type="PROSITE" id="PS50082">
    <property type="entry name" value="WD_REPEATS_2"/>
    <property type="match status" value="1"/>
</dbReference>
<name>A0A6G1I5C0_9PEZI</name>
<evidence type="ECO:0000313" key="3">
    <source>
        <dbReference type="EMBL" id="KAF2403185.1"/>
    </source>
</evidence>
<dbReference type="Proteomes" id="UP000799640">
    <property type="component" value="Unassembled WGS sequence"/>
</dbReference>
<dbReference type="InterPro" id="IPR051959">
    <property type="entry name" value="PAK1-Kinase_Regulator"/>
</dbReference>
<dbReference type="PANTHER" id="PTHR44675:SF1">
    <property type="entry name" value="P21-ACTIVATED PROTEIN KINASE-INTERACTING PROTEIN 1"/>
    <property type="match status" value="1"/>
</dbReference>
<feature type="region of interest" description="Disordered" evidence="2">
    <location>
        <begin position="1"/>
        <end position="31"/>
    </location>
</feature>
<accession>A0A6G1I5C0</accession>
<sequence length="491" mass="51894">MAKRKRDAAEPTDKAPAGKARKVVEASPSSQSTFLQIVTGSYERALHGIIATIPNSLLDPSAKALSVPADDAPQDTAPQDTAPQDPASAITFADSFLFNAHTSSIRCLALSPPPPPTDPTQKVILATGATDERINLYHLSALAPPLPKPGKPLLPTLAASAVSQNPRNRELGALLHHSRAVTALFFPSRAKLLSAAEDNTIAVSRTRDWTVLSTIKAPIPKPVGRPSGDTAAPGEVPAGVNDFAVHPSLKVMVSVGKGERCMRLWNLVTGRKAGVLSFDRAMLAQVGEGRYGTGEGRKIRWDDEGAKFVVAFERGACVYDVDCKPHAIIHPNPQTKLHQIQFLNNGLPHTLAASTEDGRILFYDINETTAPVDSTPPPAQSENVKSKAKPDIPPCRLVAILGGTDAGTSGRIKDFVFLSLPGGERCLVVTGSSDGAVRVWLLAIADVKGEIGGGGPVQVGRLLGTYETGRRITCLTGFVLLGREEGGAVEE</sequence>
<dbReference type="InterPro" id="IPR036322">
    <property type="entry name" value="WD40_repeat_dom_sf"/>
</dbReference>
<feature type="non-terminal residue" evidence="3">
    <location>
        <position position="491"/>
    </location>
</feature>
<feature type="repeat" description="WD" evidence="1">
    <location>
        <begin position="427"/>
        <end position="440"/>
    </location>
</feature>